<dbReference type="EMBL" id="CNFU01000376">
    <property type="protein sequence ID" value="CKR71694.1"/>
    <property type="molecule type" value="Genomic_DNA"/>
</dbReference>
<name>A0A655A2J7_MYCTX</name>
<organism evidence="1 2">
    <name type="scientific">Mycobacterium tuberculosis</name>
    <dbReference type="NCBI Taxonomy" id="1773"/>
    <lineage>
        <taxon>Bacteria</taxon>
        <taxon>Bacillati</taxon>
        <taxon>Actinomycetota</taxon>
        <taxon>Actinomycetes</taxon>
        <taxon>Mycobacteriales</taxon>
        <taxon>Mycobacteriaceae</taxon>
        <taxon>Mycobacterium</taxon>
        <taxon>Mycobacterium tuberculosis complex</taxon>
    </lineage>
</organism>
<gene>
    <name evidence="1" type="ORF">ERS027661_01968</name>
</gene>
<evidence type="ECO:0000313" key="1">
    <source>
        <dbReference type="EMBL" id="CKR71694.1"/>
    </source>
</evidence>
<evidence type="ECO:0000313" key="2">
    <source>
        <dbReference type="Proteomes" id="UP000049023"/>
    </source>
</evidence>
<proteinExistence type="predicted"/>
<dbReference type="AlphaFoldDB" id="A0A655A2J7"/>
<protein>
    <submittedName>
        <fullName evidence="1">Uncharacterized protein</fullName>
    </submittedName>
</protein>
<reference evidence="1 2" key="1">
    <citation type="submission" date="2015-03" db="EMBL/GenBank/DDBJ databases">
        <authorList>
            <consortium name="Pathogen Informatics"/>
        </authorList>
    </citation>
    <scope>NUCLEOTIDE SEQUENCE [LARGE SCALE GENOMIC DNA]</scope>
    <source>
        <strain evidence="1 2">Bir 187</strain>
    </source>
</reference>
<accession>A0A655A2J7</accession>
<sequence>MSISPGQPSSVSGVARSRSTAAPAVIILNVDPGGYRPVVATGPSASAPAFCAIARISPVDGLITTIIALPPRVFTACCAAFCTTRSNVIETDDAGDGATSCSTETSTPFWLTLTTRQPALPSSSSTTAFLTSLRTAGAKCLSVGSSSACGVITTPGSCPIAAATRLLSSACNVTRSNGWVDELACSASSCGSLSVSSKGCSAPTTACAVPKSSRPAWPASSE</sequence>
<dbReference type="Proteomes" id="UP000049023">
    <property type="component" value="Unassembled WGS sequence"/>
</dbReference>